<reference evidence="1 2" key="1">
    <citation type="submission" date="2019-11" db="EMBL/GenBank/DDBJ databases">
        <title>Whole genome sequence of Oryza granulata.</title>
        <authorList>
            <person name="Li W."/>
        </authorList>
    </citation>
    <scope>NUCLEOTIDE SEQUENCE [LARGE SCALE GENOMIC DNA]</scope>
    <source>
        <strain evidence="2">cv. Menghai</strain>
        <tissue evidence="1">Leaf</tissue>
    </source>
</reference>
<name>A0A6G1BS48_9ORYZ</name>
<evidence type="ECO:0000313" key="2">
    <source>
        <dbReference type="Proteomes" id="UP000479710"/>
    </source>
</evidence>
<sequence>MHHIKGVYQGNRTLSTGRFLALAALAKSEKESEKSKMMLPVEKLLQRIIGKRSEHSRMTGAEFAMEQQNC</sequence>
<dbReference type="EMBL" id="SPHZ02000011">
    <property type="protein sequence ID" value="KAF0890800.1"/>
    <property type="molecule type" value="Genomic_DNA"/>
</dbReference>
<proteinExistence type="predicted"/>
<comment type="caution">
    <text evidence="1">The sequence shown here is derived from an EMBL/GenBank/DDBJ whole genome shotgun (WGS) entry which is preliminary data.</text>
</comment>
<organism evidence="1 2">
    <name type="scientific">Oryza meyeriana var. granulata</name>
    <dbReference type="NCBI Taxonomy" id="110450"/>
    <lineage>
        <taxon>Eukaryota</taxon>
        <taxon>Viridiplantae</taxon>
        <taxon>Streptophyta</taxon>
        <taxon>Embryophyta</taxon>
        <taxon>Tracheophyta</taxon>
        <taxon>Spermatophyta</taxon>
        <taxon>Magnoliopsida</taxon>
        <taxon>Liliopsida</taxon>
        <taxon>Poales</taxon>
        <taxon>Poaceae</taxon>
        <taxon>BOP clade</taxon>
        <taxon>Oryzoideae</taxon>
        <taxon>Oryzeae</taxon>
        <taxon>Oryzinae</taxon>
        <taxon>Oryza</taxon>
        <taxon>Oryza meyeriana</taxon>
    </lineage>
</organism>
<dbReference type="Proteomes" id="UP000479710">
    <property type="component" value="Unassembled WGS sequence"/>
</dbReference>
<gene>
    <name evidence="1" type="ORF">E2562_004285</name>
</gene>
<dbReference type="AlphaFoldDB" id="A0A6G1BS48"/>
<accession>A0A6G1BS48</accession>
<protein>
    <submittedName>
        <fullName evidence="1">Uncharacterized protein</fullName>
    </submittedName>
</protein>
<evidence type="ECO:0000313" key="1">
    <source>
        <dbReference type="EMBL" id="KAF0890800.1"/>
    </source>
</evidence>
<keyword evidence="2" id="KW-1185">Reference proteome</keyword>